<sequence>MITKLELKNFKAHENAFFDLKGLNIFTGRNGMGKSSIIQSILLLRQSYLSQRKFEGLLLNGDLVMIGNSQDAFCESGDGDELEFSITLENSIKHQWLFSRNVDKNFLPLKNAIKEDDFSKLEIFGKNFQYIAAEHIGARESHERNTYYVEQLNQISEKHGDGKYTVHYLASNAEKDIVFPQMAHEKAKSLKLKSQVEAWLHEISPSIKISINENSAQNSVTLRYQFETSLGQTKEYKPENVGFGVSYILPVLVAILTSQKGAVILIENPEAHLHPAGQSVIGKLFCLAAQCGIQLIVETHSDHIVNSILVNIVENKRNSNIGITTDNVAIYFIERENESHISLVHPIKVRDDARIIGPPQDFFDQFSKDMKQIMGF</sequence>
<dbReference type="Pfam" id="PF13304">
    <property type="entry name" value="AAA_21"/>
    <property type="match status" value="1"/>
</dbReference>
<dbReference type="EMBL" id="LR134289">
    <property type="protein sequence ID" value="VEE10995.1"/>
    <property type="molecule type" value="Genomic_DNA"/>
</dbReference>
<dbReference type="InterPro" id="IPR022532">
    <property type="entry name" value="DUF3696"/>
</dbReference>
<dbReference type="InterPro" id="IPR051396">
    <property type="entry name" value="Bact_Antivir_Def_Nuclease"/>
</dbReference>
<dbReference type="PANTHER" id="PTHR43581:SF2">
    <property type="entry name" value="EXCINUCLEASE ATPASE SUBUNIT"/>
    <property type="match status" value="1"/>
</dbReference>
<feature type="domain" description="DUF3696" evidence="1">
    <location>
        <begin position="323"/>
        <end position="372"/>
    </location>
</feature>
<dbReference type="GO" id="GO:0005524">
    <property type="term" value="F:ATP binding"/>
    <property type="evidence" value="ECO:0007669"/>
    <property type="project" value="InterPro"/>
</dbReference>
<dbReference type="PANTHER" id="PTHR43581">
    <property type="entry name" value="ATP/GTP PHOSPHATASE"/>
    <property type="match status" value="1"/>
</dbReference>
<dbReference type="KEGG" id="cgle:NCTC11432_04567"/>
<evidence type="ECO:0000259" key="2">
    <source>
        <dbReference type="Pfam" id="PF13304"/>
    </source>
</evidence>
<name>A0A448B8W3_CHRGE</name>
<dbReference type="Gene3D" id="3.40.50.300">
    <property type="entry name" value="P-loop containing nucleotide triphosphate hydrolases"/>
    <property type="match status" value="1"/>
</dbReference>
<dbReference type="AlphaFoldDB" id="A0A448B8W3"/>
<dbReference type="GO" id="GO:0016887">
    <property type="term" value="F:ATP hydrolysis activity"/>
    <property type="evidence" value="ECO:0007669"/>
    <property type="project" value="InterPro"/>
</dbReference>
<proteinExistence type="predicted"/>
<dbReference type="Pfam" id="PF12476">
    <property type="entry name" value="DUF3696"/>
    <property type="match status" value="1"/>
</dbReference>
<dbReference type="InterPro" id="IPR027417">
    <property type="entry name" value="P-loop_NTPase"/>
</dbReference>
<dbReference type="OrthoDB" id="9792800at2"/>
<evidence type="ECO:0000313" key="4">
    <source>
        <dbReference type="Proteomes" id="UP000279227"/>
    </source>
</evidence>
<dbReference type="InterPro" id="IPR003959">
    <property type="entry name" value="ATPase_AAA_core"/>
</dbReference>
<dbReference type="GeneID" id="93023537"/>
<accession>A0A448B8W3</accession>
<evidence type="ECO:0000313" key="3">
    <source>
        <dbReference type="EMBL" id="VEE10995.1"/>
    </source>
</evidence>
<dbReference type="SUPFAM" id="SSF52540">
    <property type="entry name" value="P-loop containing nucleoside triphosphate hydrolases"/>
    <property type="match status" value="1"/>
</dbReference>
<gene>
    <name evidence="3" type="ORF">NCTC11432_04567</name>
</gene>
<dbReference type="InterPro" id="IPR014592">
    <property type="entry name" value="P-loop_UCP034888"/>
</dbReference>
<organism evidence="3 4">
    <name type="scientific">Chryseobacterium gleum</name>
    <name type="common">Flavobacterium gleum</name>
    <dbReference type="NCBI Taxonomy" id="250"/>
    <lineage>
        <taxon>Bacteria</taxon>
        <taxon>Pseudomonadati</taxon>
        <taxon>Bacteroidota</taxon>
        <taxon>Flavobacteriia</taxon>
        <taxon>Flavobacteriales</taxon>
        <taxon>Weeksellaceae</taxon>
        <taxon>Chryseobacterium group</taxon>
        <taxon>Chryseobacterium</taxon>
    </lineage>
</organism>
<dbReference type="RefSeq" id="WP_002981601.1">
    <property type="nucleotide sequence ID" value="NZ_CP068486.1"/>
</dbReference>
<reference evidence="3 4" key="1">
    <citation type="submission" date="2018-12" db="EMBL/GenBank/DDBJ databases">
        <authorList>
            <consortium name="Pathogen Informatics"/>
        </authorList>
    </citation>
    <scope>NUCLEOTIDE SEQUENCE [LARGE SCALE GENOMIC DNA]</scope>
    <source>
        <strain evidence="3 4">NCTC11432</strain>
    </source>
</reference>
<dbReference type="Proteomes" id="UP000279227">
    <property type="component" value="Chromosome"/>
</dbReference>
<evidence type="ECO:0000259" key="1">
    <source>
        <dbReference type="Pfam" id="PF12476"/>
    </source>
</evidence>
<dbReference type="STRING" id="525257.HMPREF0204_15239"/>
<dbReference type="PIRSF" id="PIRSF034888">
    <property type="entry name" value="P-loop_UCP034888"/>
    <property type="match status" value="1"/>
</dbReference>
<feature type="domain" description="ATPase AAA-type core" evidence="2">
    <location>
        <begin position="23"/>
        <end position="306"/>
    </location>
</feature>
<protein>
    <submittedName>
        <fullName evidence="3">Chromosome segregation protein</fullName>
    </submittedName>
</protein>